<organism evidence="1">
    <name type="scientific">Tanacetum cinerariifolium</name>
    <name type="common">Dalmatian daisy</name>
    <name type="synonym">Chrysanthemum cinerariifolium</name>
    <dbReference type="NCBI Taxonomy" id="118510"/>
    <lineage>
        <taxon>Eukaryota</taxon>
        <taxon>Viridiplantae</taxon>
        <taxon>Streptophyta</taxon>
        <taxon>Embryophyta</taxon>
        <taxon>Tracheophyta</taxon>
        <taxon>Spermatophyta</taxon>
        <taxon>Magnoliopsida</taxon>
        <taxon>eudicotyledons</taxon>
        <taxon>Gunneridae</taxon>
        <taxon>Pentapetalae</taxon>
        <taxon>asterids</taxon>
        <taxon>campanulids</taxon>
        <taxon>Asterales</taxon>
        <taxon>Asteraceae</taxon>
        <taxon>Asteroideae</taxon>
        <taxon>Anthemideae</taxon>
        <taxon>Anthemidinae</taxon>
        <taxon>Tanacetum</taxon>
    </lineage>
</organism>
<dbReference type="EMBL" id="BKCJ011784446">
    <property type="protein sequence ID" value="GFD52614.1"/>
    <property type="molecule type" value="Genomic_DNA"/>
</dbReference>
<name>A0A699X7F2_TANCI</name>
<comment type="caution">
    <text evidence="1">The sequence shown here is derived from an EMBL/GenBank/DDBJ whole genome shotgun (WGS) entry which is preliminary data.</text>
</comment>
<protein>
    <submittedName>
        <fullName evidence="1">Uncharacterized protein</fullName>
    </submittedName>
</protein>
<dbReference type="AlphaFoldDB" id="A0A699X7F2"/>
<feature type="non-terminal residue" evidence="1">
    <location>
        <position position="1"/>
    </location>
</feature>
<sequence length="103" mass="10749">SRVKNMRENTANHVSALCGVFVPLSELLSATTLKGMEGTSGSTPDAAATLSMTLVSASTIPPISTDDYEVAHAESQGGARVDDETTTDDMNLFVSNADLNISE</sequence>
<evidence type="ECO:0000313" key="1">
    <source>
        <dbReference type="EMBL" id="GFD52614.1"/>
    </source>
</evidence>
<accession>A0A699X7F2</accession>
<reference evidence="1" key="1">
    <citation type="journal article" date="2019" name="Sci. Rep.">
        <title>Draft genome of Tanacetum cinerariifolium, the natural source of mosquito coil.</title>
        <authorList>
            <person name="Yamashiro T."/>
            <person name="Shiraishi A."/>
            <person name="Satake H."/>
            <person name="Nakayama K."/>
        </authorList>
    </citation>
    <scope>NUCLEOTIDE SEQUENCE</scope>
</reference>
<proteinExistence type="predicted"/>
<gene>
    <name evidence="1" type="ORF">Tci_924583</name>
</gene>